<feature type="compositionally biased region" description="Basic and acidic residues" evidence="1">
    <location>
        <begin position="32"/>
        <end position="45"/>
    </location>
</feature>
<keyword evidence="2" id="KW-0689">Ribosomal protein</keyword>
<proteinExistence type="predicted"/>
<organism evidence="2">
    <name type="scientific">uncultured Solirubrobacteraceae bacterium</name>
    <dbReference type="NCBI Taxonomy" id="1162706"/>
    <lineage>
        <taxon>Bacteria</taxon>
        <taxon>Bacillati</taxon>
        <taxon>Actinomycetota</taxon>
        <taxon>Thermoleophilia</taxon>
        <taxon>Solirubrobacterales</taxon>
        <taxon>Solirubrobacteraceae</taxon>
        <taxon>environmental samples</taxon>
    </lineage>
</organism>
<evidence type="ECO:0000313" key="2">
    <source>
        <dbReference type="EMBL" id="CAA9497048.1"/>
    </source>
</evidence>
<name>A0A6J4SM41_9ACTN</name>
<accession>A0A6J4SM41</accession>
<dbReference type="AlphaFoldDB" id="A0A6J4SM41"/>
<reference evidence="2" key="1">
    <citation type="submission" date="2020-02" db="EMBL/GenBank/DDBJ databases">
        <authorList>
            <person name="Meier V. D."/>
        </authorList>
    </citation>
    <scope>NUCLEOTIDE SEQUENCE</scope>
    <source>
        <strain evidence="2">AVDCRST_MAG69</strain>
    </source>
</reference>
<protein>
    <submittedName>
        <fullName evidence="2">SSU ribosomal protein S7p (S5e)</fullName>
    </submittedName>
</protein>
<evidence type="ECO:0000256" key="1">
    <source>
        <dbReference type="SAM" id="MobiDB-lite"/>
    </source>
</evidence>
<keyword evidence="2" id="KW-0687">Ribonucleoprotein</keyword>
<dbReference type="GO" id="GO:0005840">
    <property type="term" value="C:ribosome"/>
    <property type="evidence" value="ECO:0007669"/>
    <property type="project" value="UniProtKB-KW"/>
</dbReference>
<feature type="non-terminal residue" evidence="2">
    <location>
        <position position="1"/>
    </location>
</feature>
<feature type="compositionally biased region" description="Basic residues" evidence="1">
    <location>
        <begin position="1"/>
        <end position="14"/>
    </location>
</feature>
<sequence length="156" mass="16335">AAPRSSHHPARRAGSRLSLQAGPAGHQQGDAGRQEVDRREDRVRSACDPLRAHGQGAGRGSRAFDQGAHPGARGPLPSRRRCDVPGARRGAGPSCPHAGGPLARRVRAQPAREDHGAAARPRAARRTEPAGRGLQAEGRHLPHGAGQQGLRPLPLV</sequence>
<gene>
    <name evidence="2" type="ORF">AVDCRST_MAG69-1672</name>
</gene>
<dbReference type="EMBL" id="CADCVP010000176">
    <property type="protein sequence ID" value="CAA9497048.1"/>
    <property type="molecule type" value="Genomic_DNA"/>
</dbReference>
<feature type="non-terminal residue" evidence="2">
    <location>
        <position position="156"/>
    </location>
</feature>
<feature type="region of interest" description="Disordered" evidence="1">
    <location>
        <begin position="1"/>
        <end position="156"/>
    </location>
</feature>